<protein>
    <submittedName>
        <fullName evidence="4">3-oxoacyl-[acyl-carrier protein] reductase</fullName>
        <ecNumber evidence="4">1.1.1.100</ecNumber>
    </submittedName>
</protein>
<dbReference type="PRINTS" id="PR00080">
    <property type="entry name" value="SDRFAMILY"/>
</dbReference>
<dbReference type="Pfam" id="PF13561">
    <property type="entry name" value="adh_short_C2"/>
    <property type="match status" value="1"/>
</dbReference>
<dbReference type="PROSITE" id="PS00061">
    <property type="entry name" value="ADH_SHORT"/>
    <property type="match status" value="1"/>
</dbReference>
<dbReference type="SUPFAM" id="SSF51735">
    <property type="entry name" value="NAD(P)-binding Rossmann-fold domains"/>
    <property type="match status" value="1"/>
</dbReference>
<reference evidence="4 5" key="1">
    <citation type="submission" date="2020-08" db="EMBL/GenBank/DDBJ databases">
        <title>The Agave Microbiome: Exploring the role of microbial communities in plant adaptations to desert environments.</title>
        <authorList>
            <person name="Partida-Martinez L.P."/>
        </authorList>
    </citation>
    <scope>NUCLEOTIDE SEQUENCE [LARGE SCALE GENOMIC DNA]</scope>
    <source>
        <strain evidence="4 5">AS2.23</strain>
    </source>
</reference>
<dbReference type="InterPro" id="IPR020904">
    <property type="entry name" value="Sc_DH/Rdtase_CS"/>
</dbReference>
<proteinExistence type="inferred from homology"/>
<dbReference type="InterPro" id="IPR057326">
    <property type="entry name" value="KR_dom"/>
</dbReference>
<reference evidence="4 5" key="2">
    <citation type="submission" date="2020-08" db="EMBL/GenBank/DDBJ databases">
        <authorList>
            <person name="Partida-Martinez L."/>
            <person name="Huntemann M."/>
            <person name="Clum A."/>
            <person name="Wang J."/>
            <person name="Palaniappan K."/>
            <person name="Ritter S."/>
            <person name="Chen I.-M."/>
            <person name="Stamatis D."/>
            <person name="Reddy T."/>
            <person name="O'Malley R."/>
            <person name="Daum C."/>
            <person name="Shapiro N."/>
            <person name="Ivanova N."/>
            <person name="Kyrpides N."/>
            <person name="Woyke T."/>
        </authorList>
    </citation>
    <scope>NUCLEOTIDE SEQUENCE [LARGE SCALE GENOMIC DNA]</scope>
    <source>
        <strain evidence="4 5">AS2.23</strain>
    </source>
</reference>
<evidence type="ECO:0000256" key="2">
    <source>
        <dbReference type="ARBA" id="ARBA00023002"/>
    </source>
</evidence>
<evidence type="ECO:0000259" key="3">
    <source>
        <dbReference type="SMART" id="SM00822"/>
    </source>
</evidence>
<dbReference type="GO" id="GO:0030497">
    <property type="term" value="P:fatty acid elongation"/>
    <property type="evidence" value="ECO:0007669"/>
    <property type="project" value="TreeGrafter"/>
</dbReference>
<dbReference type="InterPro" id="IPR036291">
    <property type="entry name" value="NAD(P)-bd_dom_sf"/>
</dbReference>
<dbReference type="SMART" id="SM00822">
    <property type="entry name" value="PKS_KR"/>
    <property type="match status" value="1"/>
</dbReference>
<dbReference type="EC" id="1.1.1.100" evidence="4"/>
<dbReference type="PRINTS" id="PR00081">
    <property type="entry name" value="GDHRDH"/>
</dbReference>
<evidence type="ECO:0000313" key="5">
    <source>
        <dbReference type="Proteomes" id="UP000533269"/>
    </source>
</evidence>
<keyword evidence="2 4" id="KW-0560">Oxidoreductase</keyword>
<dbReference type="FunFam" id="3.40.50.720:FF:000084">
    <property type="entry name" value="Short-chain dehydrogenase reductase"/>
    <property type="match status" value="1"/>
</dbReference>
<evidence type="ECO:0000256" key="1">
    <source>
        <dbReference type="ARBA" id="ARBA00006484"/>
    </source>
</evidence>
<organism evidence="4 5">
    <name type="scientific">Kineococcus radiotolerans</name>
    <dbReference type="NCBI Taxonomy" id="131568"/>
    <lineage>
        <taxon>Bacteria</taxon>
        <taxon>Bacillati</taxon>
        <taxon>Actinomycetota</taxon>
        <taxon>Actinomycetes</taxon>
        <taxon>Kineosporiales</taxon>
        <taxon>Kineosporiaceae</taxon>
        <taxon>Kineococcus</taxon>
    </lineage>
</organism>
<accession>A0A7W4TKF5</accession>
<name>A0A7W4TKF5_KINRA</name>
<gene>
    <name evidence="4" type="ORF">FHR75_001333</name>
</gene>
<comment type="caution">
    <text evidence="4">The sequence shown here is derived from an EMBL/GenBank/DDBJ whole genome shotgun (WGS) entry which is preliminary data.</text>
</comment>
<evidence type="ECO:0000313" key="4">
    <source>
        <dbReference type="EMBL" id="MBB2900545.1"/>
    </source>
</evidence>
<dbReference type="EMBL" id="JACHVY010000001">
    <property type="protein sequence ID" value="MBB2900545.1"/>
    <property type="molecule type" value="Genomic_DNA"/>
</dbReference>
<dbReference type="CDD" id="cd05233">
    <property type="entry name" value="SDR_c"/>
    <property type="match status" value="1"/>
</dbReference>
<dbReference type="InterPro" id="IPR002347">
    <property type="entry name" value="SDR_fam"/>
</dbReference>
<dbReference type="PANTHER" id="PTHR42760:SF40">
    <property type="entry name" value="3-OXOACYL-[ACYL-CARRIER-PROTEIN] REDUCTASE, CHLOROPLASTIC"/>
    <property type="match status" value="1"/>
</dbReference>
<dbReference type="RefSeq" id="WP_183390760.1">
    <property type="nucleotide sequence ID" value="NZ_JACHVY010000001.1"/>
</dbReference>
<feature type="domain" description="Ketoreductase" evidence="3">
    <location>
        <begin position="8"/>
        <end position="176"/>
    </location>
</feature>
<sequence>MHLDVAGRVVVVTGAGRGIGRTLAHRFVAEGSRVVGFDRAFEPDGGFEEVACDVTDPASVAAAVEAVVQRWGTIDVLVNNAGVNVDGRVADLTWDGWRRCFDVNVGGVFLVSQAVAEVMKRARRGRILNAASFAAIVPSVGSAAYAASKAAVVQFTRVLASELGPWDVTVNAYAPGMVPTAMNGFADLPPERADELLDTLSLRRWGSADDVADLLVFLASDAAGYITGTLVDVSGGKLATQIPRRAREAP</sequence>
<dbReference type="PANTHER" id="PTHR42760">
    <property type="entry name" value="SHORT-CHAIN DEHYDROGENASES/REDUCTASES FAMILY MEMBER"/>
    <property type="match status" value="1"/>
</dbReference>
<dbReference type="Gene3D" id="3.40.50.720">
    <property type="entry name" value="NAD(P)-binding Rossmann-like Domain"/>
    <property type="match status" value="1"/>
</dbReference>
<comment type="similarity">
    <text evidence="1">Belongs to the short-chain dehydrogenases/reductases (SDR) family.</text>
</comment>
<dbReference type="GO" id="GO:0004316">
    <property type="term" value="F:3-oxoacyl-[acyl-carrier-protein] reductase (NADPH) activity"/>
    <property type="evidence" value="ECO:0007669"/>
    <property type="project" value="UniProtKB-EC"/>
</dbReference>
<dbReference type="AlphaFoldDB" id="A0A7W4TKF5"/>
<dbReference type="Proteomes" id="UP000533269">
    <property type="component" value="Unassembled WGS sequence"/>
</dbReference>